<keyword evidence="8" id="KW-1185">Reference proteome</keyword>
<evidence type="ECO:0000256" key="3">
    <source>
        <dbReference type="ARBA" id="ARBA00022723"/>
    </source>
</evidence>
<reference evidence="6" key="2">
    <citation type="submission" date="2019-10" db="EMBL/GenBank/DDBJ databases">
        <title>Malate fermentation in French cider.</title>
        <authorList>
            <person name="Cousin F.J."/>
            <person name="Medina Fernandez S."/>
            <person name="Misery B."/>
            <person name="Laplace J.-M."/>
            <person name="Cretenet M."/>
        </authorList>
    </citation>
    <scope>NUCLEOTIDE SEQUENCE</scope>
    <source>
        <strain evidence="6">UCMA15901</strain>
    </source>
</reference>
<keyword evidence="6" id="KW-0378">Hydrolase</keyword>
<comment type="caution">
    <text evidence="6">The sequence shown here is derived from an EMBL/GenBank/DDBJ whole genome shotgun (WGS) entry which is preliminary data.</text>
</comment>
<dbReference type="SFLD" id="SFLDS00003">
    <property type="entry name" value="Haloacid_Dehalogenase"/>
    <property type="match status" value="1"/>
</dbReference>
<gene>
    <name evidence="7" type="ORF">A7K95_02985</name>
    <name evidence="6" type="ORF">GA842_06755</name>
</gene>
<accession>A0AAP5WDY3</accession>
<dbReference type="Proteomes" id="UP000077280">
    <property type="component" value="Unassembled WGS sequence"/>
</dbReference>
<comment type="similarity">
    <text evidence="2">Belongs to the HAD-like hydrolase superfamily. CbbY/CbbZ/Gph/YieH family.</text>
</comment>
<reference evidence="7 8" key="1">
    <citation type="submission" date="2016-05" db="EMBL/GenBank/DDBJ databases">
        <title>Draft genome sequence of Pediococcus parvulus 2.6, a probiotic beta-glucan producer strain.</title>
        <authorList>
            <person name="Mohedano M.L."/>
            <person name="Perez-Ramos A."/>
            <person name="Duenas M.T."/>
            <person name="Lamontanara A."/>
            <person name="Orru L."/>
            <person name="Spano G."/>
            <person name="Capozzi V."/>
            <person name="Lopez P."/>
        </authorList>
    </citation>
    <scope>NUCLEOTIDE SEQUENCE [LARGE SCALE GENOMIC DNA]</scope>
    <source>
        <strain evidence="7 8">2.6</strain>
    </source>
</reference>
<protein>
    <submittedName>
        <fullName evidence="6">HAD hydrolase-like protein</fullName>
    </submittedName>
</protein>
<dbReference type="Gene3D" id="1.10.150.240">
    <property type="entry name" value="Putative phosphatase, domain 2"/>
    <property type="match status" value="1"/>
</dbReference>
<proteinExistence type="inferred from homology"/>
<dbReference type="PANTHER" id="PTHR46193:SF18">
    <property type="entry name" value="HEXITOL PHOSPHATASE B"/>
    <property type="match status" value="1"/>
</dbReference>
<keyword evidence="4" id="KW-0460">Magnesium</keyword>
<dbReference type="InterPro" id="IPR023198">
    <property type="entry name" value="PGP-like_dom2"/>
</dbReference>
<dbReference type="AlphaFoldDB" id="A0AAP5WDY3"/>
<dbReference type="SUPFAM" id="SSF56784">
    <property type="entry name" value="HAD-like"/>
    <property type="match status" value="1"/>
</dbReference>
<name>A0AAP5WDY3_9LACO</name>
<dbReference type="PANTHER" id="PTHR46193">
    <property type="entry name" value="6-PHOSPHOGLUCONATE PHOSPHATASE"/>
    <property type="match status" value="1"/>
</dbReference>
<dbReference type="RefSeq" id="WP_068805086.1">
    <property type="nucleotide sequence ID" value="NZ_LXND01000022.1"/>
</dbReference>
<evidence type="ECO:0000256" key="5">
    <source>
        <dbReference type="ARBA" id="ARBA00023277"/>
    </source>
</evidence>
<evidence type="ECO:0000313" key="6">
    <source>
        <dbReference type="EMBL" id="MDV7694579.1"/>
    </source>
</evidence>
<dbReference type="Proteomes" id="UP001275867">
    <property type="component" value="Unassembled WGS sequence"/>
</dbReference>
<evidence type="ECO:0000256" key="4">
    <source>
        <dbReference type="ARBA" id="ARBA00022842"/>
    </source>
</evidence>
<keyword evidence="5" id="KW-0119">Carbohydrate metabolism</keyword>
<dbReference type="CDD" id="cd07505">
    <property type="entry name" value="HAD_BPGM-like"/>
    <property type="match status" value="1"/>
</dbReference>
<keyword evidence="3" id="KW-0479">Metal-binding</keyword>
<dbReference type="Gene3D" id="3.40.50.1000">
    <property type="entry name" value="HAD superfamily/HAD-like"/>
    <property type="match status" value="1"/>
</dbReference>
<evidence type="ECO:0000313" key="7">
    <source>
        <dbReference type="EMBL" id="OAD64772.1"/>
    </source>
</evidence>
<sequence length="219" mass="24779">MIKNIIFDFNGTMIFDNSIQKKAWLEIIHNKTGRNITEEEFSLHVAGKTNSDTFKYYLPKDLSDTQIKSLSAKKESIYQKLCLQDQTHFKLVKGLSDFLDWCISNDISLNIATASEMNNVKFFFKHLNLAKWFDINSVSFNDGMTPGKPAPDIFIRGMNKIGADPRETMIIEDSKSGILAARNAEVGKVVQICEKNTSIHLLGADQLISDYVDLLMLMS</sequence>
<dbReference type="InterPro" id="IPR023214">
    <property type="entry name" value="HAD_sf"/>
</dbReference>
<evidence type="ECO:0000313" key="9">
    <source>
        <dbReference type="Proteomes" id="UP001275867"/>
    </source>
</evidence>
<dbReference type="InterPro" id="IPR051600">
    <property type="entry name" value="Beta-PGM-like"/>
</dbReference>
<dbReference type="Pfam" id="PF13419">
    <property type="entry name" value="HAD_2"/>
    <property type="match status" value="1"/>
</dbReference>
<organism evidence="6 9">
    <name type="scientific">Pediococcus parvulus</name>
    <dbReference type="NCBI Taxonomy" id="54062"/>
    <lineage>
        <taxon>Bacteria</taxon>
        <taxon>Bacillati</taxon>
        <taxon>Bacillota</taxon>
        <taxon>Bacilli</taxon>
        <taxon>Lactobacillales</taxon>
        <taxon>Lactobacillaceae</taxon>
        <taxon>Pediococcus</taxon>
    </lineage>
</organism>
<dbReference type="EMBL" id="WERX01000019">
    <property type="protein sequence ID" value="MDV7694579.1"/>
    <property type="molecule type" value="Genomic_DNA"/>
</dbReference>
<dbReference type="InterPro" id="IPR041492">
    <property type="entry name" value="HAD_2"/>
</dbReference>
<dbReference type="SFLD" id="SFLDG01129">
    <property type="entry name" value="C1.5:_HAD__Beta-PGM__Phosphata"/>
    <property type="match status" value="1"/>
</dbReference>
<evidence type="ECO:0000256" key="2">
    <source>
        <dbReference type="ARBA" id="ARBA00006171"/>
    </source>
</evidence>
<dbReference type="InterPro" id="IPR036412">
    <property type="entry name" value="HAD-like_sf"/>
</dbReference>
<evidence type="ECO:0000256" key="1">
    <source>
        <dbReference type="ARBA" id="ARBA00001946"/>
    </source>
</evidence>
<comment type="cofactor">
    <cofactor evidence="1">
        <name>Mg(2+)</name>
        <dbReference type="ChEBI" id="CHEBI:18420"/>
    </cofactor>
</comment>
<dbReference type="EMBL" id="LXND01000022">
    <property type="protein sequence ID" value="OAD64772.1"/>
    <property type="molecule type" value="Genomic_DNA"/>
</dbReference>
<dbReference type="GO" id="GO:0016787">
    <property type="term" value="F:hydrolase activity"/>
    <property type="evidence" value="ECO:0007669"/>
    <property type="project" value="UniProtKB-KW"/>
</dbReference>
<evidence type="ECO:0000313" key="8">
    <source>
        <dbReference type="Proteomes" id="UP000077280"/>
    </source>
</evidence>
<dbReference type="GO" id="GO:0046872">
    <property type="term" value="F:metal ion binding"/>
    <property type="evidence" value="ECO:0007669"/>
    <property type="project" value="UniProtKB-KW"/>
</dbReference>